<evidence type="ECO:0000313" key="3">
    <source>
        <dbReference type="EMBL" id="MEE3717210.1"/>
    </source>
</evidence>
<name>A0AAW9Q1U8_9CYAN</name>
<dbReference type="Proteomes" id="UP001333818">
    <property type="component" value="Unassembled WGS sequence"/>
</dbReference>
<dbReference type="Gene3D" id="2.60.40.10">
    <property type="entry name" value="Immunoglobulins"/>
    <property type="match status" value="1"/>
</dbReference>
<dbReference type="SUPFAM" id="SSF56935">
    <property type="entry name" value="Porins"/>
    <property type="match status" value="1"/>
</dbReference>
<dbReference type="InterPro" id="IPR013783">
    <property type="entry name" value="Ig-like_fold"/>
</dbReference>
<keyword evidence="4" id="KW-1185">Reference proteome</keyword>
<feature type="region of interest" description="Disordered" evidence="1">
    <location>
        <begin position="33"/>
        <end position="56"/>
    </location>
</feature>
<reference evidence="3" key="1">
    <citation type="submission" date="2024-01" db="EMBL/GenBank/DDBJ databases">
        <title>Bank of Algae and Cyanobacteria of the Azores (BACA) strain genomes.</title>
        <authorList>
            <person name="Luz R."/>
            <person name="Cordeiro R."/>
            <person name="Fonseca A."/>
            <person name="Goncalves V."/>
        </authorList>
    </citation>
    <scope>NUCLEOTIDE SEQUENCE</scope>
    <source>
        <strain evidence="3">BACA0141</strain>
    </source>
</reference>
<proteinExistence type="predicted"/>
<keyword evidence="2" id="KW-0732">Signal</keyword>
<dbReference type="RefSeq" id="WP_330483638.1">
    <property type="nucleotide sequence ID" value="NZ_JAZBJZ010000035.1"/>
</dbReference>
<accession>A0AAW9Q1U8</accession>
<evidence type="ECO:0000256" key="2">
    <source>
        <dbReference type="SAM" id="SignalP"/>
    </source>
</evidence>
<gene>
    <name evidence="3" type="ORF">V2H45_10670</name>
</gene>
<protein>
    <submittedName>
        <fullName evidence="3">Invasin domain 3-containing protein</fullName>
    </submittedName>
</protein>
<organism evidence="3 4">
    <name type="scientific">Tumidithrix elongata BACA0141</name>
    <dbReference type="NCBI Taxonomy" id="2716417"/>
    <lineage>
        <taxon>Bacteria</taxon>
        <taxon>Bacillati</taxon>
        <taxon>Cyanobacteriota</taxon>
        <taxon>Cyanophyceae</taxon>
        <taxon>Pseudanabaenales</taxon>
        <taxon>Pseudanabaenaceae</taxon>
        <taxon>Tumidithrix</taxon>
        <taxon>Tumidithrix elongata</taxon>
    </lineage>
</organism>
<dbReference type="EMBL" id="JAZBJZ010000035">
    <property type="protein sequence ID" value="MEE3717210.1"/>
    <property type="molecule type" value="Genomic_DNA"/>
</dbReference>
<feature type="chain" id="PRO_5043768398" evidence="2">
    <location>
        <begin position="30"/>
        <end position="1304"/>
    </location>
</feature>
<sequence length="1304" mass="141292">MKTPNVSLTTLLVLATIPNLGLLPLSTLANEAQTEQRQLEQDRLDPQKNSPQITAPQRIVPVAETQVLPAQPTSKQDETKVPVQLEQKATIQTPVSPSSQETVKPSTQVDVVKPAIPSVSAPSQTLSQTALPPLQILAPISGTVLDTPSSSIMVQFPIGKTVELRVNGIAVNPKQIGRTETNTSTNLTTQVWYGVVLKEGENLLEVQDNQGNITQAKIQVRGEIAQLSLRTQETRVPADGRSTATVIGQLVDAQGNRASRNAIVTLTATDGEFVGIDQDPAQPGFQVKAENGQFTSQLRSSLNSGNVTIRAISGSKLEAFTQVQFESNLRPSIVTGVIDLRFGARGTDYYRSFRDFLPTDQDNRNQVDFYAALFGTGRIGEWQITGAYNSARPLNLDCNGKTRLFRDVQFCDQSYPTYGDSSVTTVVTPSLGSLFLRLERTSPVPLAGTDYIMWGDFKTEEFTTSAQQFTAITRQLNGLKLNYNLGDLQITGFYSNTDKAFQRDSIAPDGTSGYYFVSRRLVLAGSETVYVELEEQNRPGEVIKRDKLERGQDYEIDYDRGTLLFRKPLLQTAFGDTGILMTRKIVVTYEYEATGTSNNLYAGQLRYHFSRELNRESWLGANYFKEDQGSRIFQLYGASAAVSFGTNGKLVAEYARSDNFSDILGRVTGAAARVEVNSEIISGITGRAYYRTADTGFANNATISFVPGQTRFGAQVIAKLSPTTNLTAAYDQEENRGLPPQPLTSLADLLALRQNVLPVGTPVDNSLRTFSIGLQQKLGDIGLELTWLSRDREDRVAPNQLSGSSSQLRSQINVPITNNLRFLALNETSLSSTVDPVYQDRSAVGLDWAIIDGITLRVAQQWFHNGRLAGSSVTSADLLGEYKLGSDTTLTGRYTVLGGANTGTTQGALGINQRWTIAPGLGLNFAYERIFGDFSTQTATGTQFLQPFSPGQNSSTLATQAGDNFSIGFEYTDNPDFKASAKYEYRTSSTGSNTVISAAALGKLSPSLTALVRYQQAGVANQLLSGLGDTSNLKIGLAYRDPANDNFNALLKYEFRQNPGTIPDTLLSGSGSGSQTNILSAEAIYSPNWQWEFYGKFALRDSTSYLAKDLVGTSSITLSQLRATYRLGYNWDLVAEGRLISQPSAGYTETGFLAELGYHLTPNLRVGVGYSSGGVNVDRDFSGSRSAGGLYAAVTFKINELFDGFGLQKVAPPQPQESTTKVTEVPKVPEPNVASVPVEANPIASSSVPANLSTPLPAVTNPSRPPSQLQNNIARLAIGGVKQQMTIAANGAIATYSVATKISR</sequence>
<dbReference type="InterPro" id="IPR008964">
    <property type="entry name" value="Invasin/intimin_cell_adhesion"/>
</dbReference>
<evidence type="ECO:0000256" key="1">
    <source>
        <dbReference type="SAM" id="MobiDB-lite"/>
    </source>
</evidence>
<evidence type="ECO:0000313" key="4">
    <source>
        <dbReference type="Proteomes" id="UP001333818"/>
    </source>
</evidence>
<feature type="signal peptide" evidence="2">
    <location>
        <begin position="1"/>
        <end position="29"/>
    </location>
</feature>
<comment type="caution">
    <text evidence="3">The sequence shown here is derived from an EMBL/GenBank/DDBJ whole genome shotgun (WGS) entry which is preliminary data.</text>
</comment>
<dbReference type="SUPFAM" id="SSF49373">
    <property type="entry name" value="Invasin/intimin cell-adhesion fragments"/>
    <property type="match status" value="1"/>
</dbReference>
<feature type="compositionally biased region" description="Basic and acidic residues" evidence="1">
    <location>
        <begin position="37"/>
        <end position="46"/>
    </location>
</feature>